<organism evidence="1 2">
    <name type="scientific">Owenia fusiformis</name>
    <name type="common">Polychaete worm</name>
    <dbReference type="NCBI Taxonomy" id="6347"/>
    <lineage>
        <taxon>Eukaryota</taxon>
        <taxon>Metazoa</taxon>
        <taxon>Spiralia</taxon>
        <taxon>Lophotrochozoa</taxon>
        <taxon>Annelida</taxon>
        <taxon>Polychaeta</taxon>
        <taxon>Sedentaria</taxon>
        <taxon>Canalipalpata</taxon>
        <taxon>Sabellida</taxon>
        <taxon>Oweniida</taxon>
        <taxon>Oweniidae</taxon>
        <taxon>Owenia</taxon>
    </lineage>
</organism>
<dbReference type="Proteomes" id="UP000749559">
    <property type="component" value="Unassembled WGS sequence"/>
</dbReference>
<evidence type="ECO:0000313" key="1">
    <source>
        <dbReference type="EMBL" id="CAH1773686.1"/>
    </source>
</evidence>
<accession>A0A8J1UD37</accession>
<dbReference type="OrthoDB" id="565904at2759"/>
<name>A0A8J1UD37_OWEFU</name>
<evidence type="ECO:0000313" key="2">
    <source>
        <dbReference type="Proteomes" id="UP000749559"/>
    </source>
</evidence>
<dbReference type="SUPFAM" id="SSF50814">
    <property type="entry name" value="Lipocalins"/>
    <property type="match status" value="1"/>
</dbReference>
<dbReference type="EMBL" id="CAIIXF020000001">
    <property type="protein sequence ID" value="CAH1773686.1"/>
    <property type="molecule type" value="Genomic_DNA"/>
</dbReference>
<dbReference type="AlphaFoldDB" id="A0A8J1UD37"/>
<keyword evidence="2" id="KW-1185">Reference proteome</keyword>
<proteinExistence type="predicted"/>
<dbReference type="GO" id="GO:0008289">
    <property type="term" value="F:lipid binding"/>
    <property type="evidence" value="ECO:0007669"/>
    <property type="project" value="UniProtKB-KW"/>
</dbReference>
<sequence length="232" mass="26043">MKDVKIFVTFIGILTTANAQKCVLNMDTLELQGNFDFSKFMGTWFEVKAWFHSGVSVDTLWNDYYRQYSEKSTGMADVLTIGRPKNSTECTQWTGHKLVLGGRLYPARLTLKLKTSRGTIVDKPLYVVATDYDNYALTVECMNRATLYANGTCLPDPNVYVLSRKTALNPADEARVDDIINTKICHTGLDEYRPNIHGKQCELPGNGASTISLRLCPFIALFSVSSLLRMML</sequence>
<dbReference type="PANTHER" id="PTHR10612:SF34">
    <property type="entry name" value="APOLIPOPROTEIN D"/>
    <property type="match status" value="1"/>
</dbReference>
<dbReference type="GO" id="GO:0000302">
    <property type="term" value="P:response to reactive oxygen species"/>
    <property type="evidence" value="ECO:0007669"/>
    <property type="project" value="TreeGrafter"/>
</dbReference>
<gene>
    <name evidence="1" type="ORF">OFUS_LOCUS1252</name>
</gene>
<protein>
    <submittedName>
        <fullName evidence="1">Uncharacterized protein</fullName>
    </submittedName>
</protein>
<dbReference type="PANTHER" id="PTHR10612">
    <property type="entry name" value="APOLIPOPROTEIN D"/>
    <property type="match status" value="1"/>
</dbReference>
<reference evidence="1" key="1">
    <citation type="submission" date="2022-03" db="EMBL/GenBank/DDBJ databases">
        <authorList>
            <person name="Martin C."/>
        </authorList>
    </citation>
    <scope>NUCLEOTIDE SEQUENCE</scope>
</reference>
<dbReference type="Gene3D" id="2.40.128.20">
    <property type="match status" value="1"/>
</dbReference>
<dbReference type="GO" id="GO:0006629">
    <property type="term" value="P:lipid metabolic process"/>
    <property type="evidence" value="ECO:0007669"/>
    <property type="project" value="TreeGrafter"/>
</dbReference>
<dbReference type="InterPro" id="IPR012674">
    <property type="entry name" value="Calycin"/>
</dbReference>
<dbReference type="GO" id="GO:0005737">
    <property type="term" value="C:cytoplasm"/>
    <property type="evidence" value="ECO:0007669"/>
    <property type="project" value="TreeGrafter"/>
</dbReference>
<comment type="caution">
    <text evidence="1">The sequence shown here is derived from an EMBL/GenBank/DDBJ whole genome shotgun (WGS) entry which is preliminary data.</text>
</comment>